<comment type="caution">
    <text evidence="1">The sequence shown here is derived from an EMBL/GenBank/DDBJ whole genome shotgun (WGS) entry which is preliminary data.</text>
</comment>
<dbReference type="Proteomes" id="UP001146468">
    <property type="component" value="Unassembled WGS sequence"/>
</dbReference>
<name>A0A9X3LUB6_9CORY</name>
<reference evidence="1" key="1">
    <citation type="submission" date="2022-02" db="EMBL/GenBank/DDBJ databases">
        <title>Corynebacterium sp. from urogenital microbiome.</title>
        <authorList>
            <person name="Cappelli E.A."/>
            <person name="Ribeiro T.G."/>
            <person name="Peixe L."/>
        </authorList>
    </citation>
    <scope>NUCLEOTIDE SEQUENCE</scope>
    <source>
        <strain evidence="1">C8Ua_172</strain>
    </source>
</reference>
<accession>A0A9X3LUB6</accession>
<evidence type="ECO:0000313" key="2">
    <source>
        <dbReference type="Proteomes" id="UP001146468"/>
    </source>
</evidence>
<sequence length="69" mass="7112">MALVVPAVPVVQQPTVAQELQVVPAEREVSVLLAQQEARAQQNSAQAEPAVPVALVVPVAPVVAEPRAG</sequence>
<dbReference type="RefSeq" id="WP_269965356.1">
    <property type="nucleotide sequence ID" value="NZ_JAKMUS010000006.1"/>
</dbReference>
<organism evidence="1 2">
    <name type="scientific">Corynebacterium meitnerae</name>
    <dbReference type="NCBI Taxonomy" id="2913498"/>
    <lineage>
        <taxon>Bacteria</taxon>
        <taxon>Bacillati</taxon>
        <taxon>Actinomycetota</taxon>
        <taxon>Actinomycetes</taxon>
        <taxon>Mycobacteriales</taxon>
        <taxon>Corynebacteriaceae</taxon>
        <taxon>Corynebacterium</taxon>
    </lineage>
</organism>
<evidence type="ECO:0000313" key="1">
    <source>
        <dbReference type="EMBL" id="MCZ9293926.1"/>
    </source>
</evidence>
<dbReference type="EMBL" id="JAKMUS010000006">
    <property type="protein sequence ID" value="MCZ9293926.1"/>
    <property type="molecule type" value="Genomic_DNA"/>
</dbReference>
<protein>
    <submittedName>
        <fullName evidence="1">Uncharacterized protein</fullName>
    </submittedName>
</protein>
<keyword evidence="2" id="KW-1185">Reference proteome</keyword>
<gene>
    <name evidence="1" type="ORF">L8U60_05435</name>
</gene>
<proteinExistence type="predicted"/>
<dbReference type="AlphaFoldDB" id="A0A9X3LUB6"/>